<feature type="region of interest" description="Disordered" evidence="2">
    <location>
        <begin position="869"/>
        <end position="893"/>
    </location>
</feature>
<accession>A0A8H4NRB6</accession>
<comment type="caution">
    <text evidence="5">The sequence shown here is derived from an EMBL/GenBank/DDBJ whole genome shotgun (WGS) entry which is preliminary data.</text>
</comment>
<feature type="domain" description="Nephrocystin 3-like N-terminal" evidence="3">
    <location>
        <begin position="285"/>
        <end position="400"/>
    </location>
</feature>
<evidence type="ECO:0000259" key="3">
    <source>
        <dbReference type="Pfam" id="PF24883"/>
    </source>
</evidence>
<keyword evidence="5" id="KW-0378">Hydrolase</keyword>
<keyword evidence="1" id="KW-0677">Repeat</keyword>
<dbReference type="InterPro" id="IPR056884">
    <property type="entry name" value="NPHP3-like_N"/>
</dbReference>
<dbReference type="OrthoDB" id="443402at2759"/>
<dbReference type="Proteomes" id="UP000605986">
    <property type="component" value="Unassembled WGS sequence"/>
</dbReference>
<keyword evidence="6" id="KW-1185">Reference proteome</keyword>
<evidence type="ECO:0000313" key="6">
    <source>
        <dbReference type="Proteomes" id="UP000605986"/>
    </source>
</evidence>
<organism evidence="5 6">
    <name type="scientific">Fusarium austroafricanum</name>
    <dbReference type="NCBI Taxonomy" id="2364996"/>
    <lineage>
        <taxon>Eukaryota</taxon>
        <taxon>Fungi</taxon>
        <taxon>Dikarya</taxon>
        <taxon>Ascomycota</taxon>
        <taxon>Pezizomycotina</taxon>
        <taxon>Sordariomycetes</taxon>
        <taxon>Hypocreomycetidae</taxon>
        <taxon>Hypocreales</taxon>
        <taxon>Nectriaceae</taxon>
        <taxon>Fusarium</taxon>
        <taxon>Fusarium concolor species complex</taxon>
    </lineage>
</organism>
<evidence type="ECO:0000256" key="1">
    <source>
        <dbReference type="ARBA" id="ARBA00022737"/>
    </source>
</evidence>
<dbReference type="SUPFAM" id="SSF52540">
    <property type="entry name" value="P-loop containing nucleoside triphosphate hydrolases"/>
    <property type="match status" value="1"/>
</dbReference>
<evidence type="ECO:0000259" key="4">
    <source>
        <dbReference type="Pfam" id="PF25053"/>
    </source>
</evidence>
<feature type="compositionally biased region" description="Basic and acidic residues" evidence="2">
    <location>
        <begin position="869"/>
        <end position="885"/>
    </location>
</feature>
<dbReference type="Pfam" id="PF24883">
    <property type="entry name" value="NPHP3_N"/>
    <property type="match status" value="1"/>
</dbReference>
<dbReference type="AlphaFoldDB" id="A0A8H4NRB6"/>
<evidence type="ECO:0000256" key="2">
    <source>
        <dbReference type="SAM" id="MobiDB-lite"/>
    </source>
</evidence>
<protein>
    <submittedName>
        <fullName evidence="5">P-loop containing nucleoside triphosphate hydrolase</fullName>
    </submittedName>
</protein>
<dbReference type="GO" id="GO:0016787">
    <property type="term" value="F:hydrolase activity"/>
    <property type="evidence" value="ECO:0007669"/>
    <property type="project" value="UniProtKB-KW"/>
</dbReference>
<dbReference type="EMBL" id="JAADJG010000600">
    <property type="protein sequence ID" value="KAF4442338.1"/>
    <property type="molecule type" value="Genomic_DNA"/>
</dbReference>
<dbReference type="InterPro" id="IPR027417">
    <property type="entry name" value="P-loop_NTPase"/>
</dbReference>
<gene>
    <name evidence="5" type="ORF">F53441_11766</name>
</gene>
<dbReference type="PANTHER" id="PTHR10039">
    <property type="entry name" value="AMELOGENIN"/>
    <property type="match status" value="1"/>
</dbReference>
<feature type="domain" description="DUF7791" evidence="4">
    <location>
        <begin position="510"/>
        <end position="670"/>
    </location>
</feature>
<sequence length="893" mass="102486">MEGLSVAASIIQVIDVSSRLISSSIEIYRSQGGQGIEWRELKETATSMAKDIHFLRQGLNQAGKRRDLIPLEKEQKQIGQRCQDIGNELVETLRGLNYGGSRSPWKSFRQAIASAWNDDKIRNLEDRLDRYRQQMVMNVLSSLWLQSENMSRKLDKALSEDRPSRPTPKATGEGFLGLDFLGRITAESRERWCADFAEAILARSWQSQTYYLPGQSSDLPSNHQESKFETMFLQHLKFKDMISRQPRIQKAHPETFGWIFQDTKAKSPKTLENLEAWRRKDKLITASFYFWNSGSNLQMSIIGLLQTLLYECLTELPSAIPLVFPERWKLFKLFGKHDPWQLEELQDAFRTLHLDKQLGAKFFIFIDGLDECNGDLMSLISFILGLCQPSSNVKMCVASRPWVQFENSFKKHPHIFLQDLTKRDIARYIVSSFNANEGFHELAEREPEYAKQLKEEVARKAQGVFLWVNLVVKSLLSGLTDGDGLRKLQERLNELPPDLEDLFRKILNNLDPANKDHASQLFQLVRASHESPTLLTLAFADLDGPDHAFTAQVKAMTESKKISYGKNMRRKLLSRYRGLLEASPHVDLPEETIKSHSPLGISKTQLPVEQVQPDCIYAHKVQYLHRSVKDFIEAPAVWDWVVSFNKSLFSAHLSLARSFLLQLKIQDPRTLDKLYFRETILWCINYSKEGELNGQGVQVALLDELDKTATTLTDSSFTGGLRSTERHQRRNGRTDHWVPTYLIQTAETSFLYLMVMCGMRGYLEEKLSGSERRRIRERRGKPSLLVAATCDFQLLEEWGYGPAIIRKKADLSLVQYLLHMGADPTHEVDGWSALTSAGGQREVFEMFEKYATKEIRVRGWDDYGDLKTEAGKREHSTPKKQKLENELSVGYTK</sequence>
<evidence type="ECO:0000313" key="5">
    <source>
        <dbReference type="EMBL" id="KAF4442338.1"/>
    </source>
</evidence>
<dbReference type="PANTHER" id="PTHR10039:SF5">
    <property type="entry name" value="NACHT DOMAIN-CONTAINING PROTEIN"/>
    <property type="match status" value="1"/>
</dbReference>
<reference evidence="5" key="1">
    <citation type="submission" date="2020-01" db="EMBL/GenBank/DDBJ databases">
        <title>Identification and distribution of gene clusters putatively required for synthesis of sphingolipid metabolism inhibitors in phylogenetically diverse species of the filamentous fungus Fusarium.</title>
        <authorList>
            <person name="Kim H.-S."/>
            <person name="Busman M."/>
            <person name="Brown D.W."/>
            <person name="Divon H."/>
            <person name="Uhlig S."/>
            <person name="Proctor R.H."/>
        </authorList>
    </citation>
    <scope>NUCLEOTIDE SEQUENCE</scope>
    <source>
        <strain evidence="5">NRRL 53441</strain>
    </source>
</reference>
<dbReference type="Pfam" id="PF25053">
    <property type="entry name" value="DUF7791"/>
    <property type="match status" value="1"/>
</dbReference>
<dbReference type="InterPro" id="IPR056693">
    <property type="entry name" value="DUF7791"/>
</dbReference>
<name>A0A8H4NRB6_9HYPO</name>
<proteinExistence type="predicted"/>